<gene>
    <name evidence="2" type="ORF">ACH5RR_015452</name>
</gene>
<name>A0ABD2ZYK5_9GENT</name>
<dbReference type="AlphaFoldDB" id="A0ABD2ZYK5"/>
<proteinExistence type="predicted"/>
<comment type="caution">
    <text evidence="2">The sequence shown here is derived from an EMBL/GenBank/DDBJ whole genome shotgun (WGS) entry which is preliminary data.</text>
</comment>
<dbReference type="EMBL" id="JBJUIK010000007">
    <property type="protein sequence ID" value="KAL3522618.1"/>
    <property type="molecule type" value="Genomic_DNA"/>
</dbReference>
<accession>A0ABD2ZYK5</accession>
<feature type="compositionally biased region" description="Low complexity" evidence="1">
    <location>
        <begin position="47"/>
        <end position="68"/>
    </location>
</feature>
<evidence type="ECO:0000313" key="3">
    <source>
        <dbReference type="Proteomes" id="UP001630127"/>
    </source>
</evidence>
<evidence type="ECO:0000256" key="1">
    <source>
        <dbReference type="SAM" id="MobiDB-lite"/>
    </source>
</evidence>
<keyword evidence="3" id="KW-1185">Reference proteome</keyword>
<protein>
    <submittedName>
        <fullName evidence="2">Uncharacterized protein</fullName>
    </submittedName>
</protein>
<organism evidence="2 3">
    <name type="scientific">Cinchona calisaya</name>
    <dbReference type="NCBI Taxonomy" id="153742"/>
    <lineage>
        <taxon>Eukaryota</taxon>
        <taxon>Viridiplantae</taxon>
        <taxon>Streptophyta</taxon>
        <taxon>Embryophyta</taxon>
        <taxon>Tracheophyta</taxon>
        <taxon>Spermatophyta</taxon>
        <taxon>Magnoliopsida</taxon>
        <taxon>eudicotyledons</taxon>
        <taxon>Gunneridae</taxon>
        <taxon>Pentapetalae</taxon>
        <taxon>asterids</taxon>
        <taxon>lamiids</taxon>
        <taxon>Gentianales</taxon>
        <taxon>Rubiaceae</taxon>
        <taxon>Cinchonoideae</taxon>
        <taxon>Cinchoneae</taxon>
        <taxon>Cinchona</taxon>
    </lineage>
</organism>
<feature type="compositionally biased region" description="Polar residues" evidence="1">
    <location>
        <begin position="9"/>
        <end position="19"/>
    </location>
</feature>
<sequence>MQEEVVEPSISQPPSTEVSGISKINPPVKPKQTEVRTAKFTDFQVTSPSYSKGSSAASNSAASGKQCK</sequence>
<reference evidence="2 3" key="1">
    <citation type="submission" date="2024-11" db="EMBL/GenBank/DDBJ databases">
        <title>A near-complete genome assembly of Cinchona calisaya.</title>
        <authorList>
            <person name="Lian D.C."/>
            <person name="Zhao X.W."/>
            <person name="Wei L."/>
        </authorList>
    </citation>
    <scope>NUCLEOTIDE SEQUENCE [LARGE SCALE GENOMIC DNA]</scope>
    <source>
        <tissue evidence="2">Nenye</tissue>
    </source>
</reference>
<feature type="region of interest" description="Disordered" evidence="1">
    <location>
        <begin position="1"/>
        <end position="68"/>
    </location>
</feature>
<dbReference type="Proteomes" id="UP001630127">
    <property type="component" value="Unassembled WGS sequence"/>
</dbReference>
<evidence type="ECO:0000313" key="2">
    <source>
        <dbReference type="EMBL" id="KAL3522618.1"/>
    </source>
</evidence>